<sequence length="150" mass="16716">MLPIGSAYDFLGTEVTRKNPLGGAASDILSSQTSSSNPRVPNQLGAPPKGGVERYQEGRNTACCQCVWTPYVVPYFSTCYDKICAMGFLRNILKEETRRRTKTAIIAHRINGLKLQWLGHIARSTNGADEERFSSGNHELEHDSVEWSFH</sequence>
<accession>A0A4C1TL49</accession>
<evidence type="ECO:0000313" key="3">
    <source>
        <dbReference type="Proteomes" id="UP000299102"/>
    </source>
</evidence>
<name>A0A4C1TL49_EUMVA</name>
<dbReference type="Proteomes" id="UP000299102">
    <property type="component" value="Unassembled WGS sequence"/>
</dbReference>
<feature type="compositionally biased region" description="Polar residues" evidence="1">
    <location>
        <begin position="28"/>
        <end position="40"/>
    </location>
</feature>
<evidence type="ECO:0000313" key="2">
    <source>
        <dbReference type="EMBL" id="GBP14108.1"/>
    </source>
</evidence>
<gene>
    <name evidence="2" type="ORF">EVAR_102780_1</name>
</gene>
<protein>
    <submittedName>
        <fullName evidence="2">Uncharacterized protein</fullName>
    </submittedName>
</protein>
<reference evidence="2 3" key="1">
    <citation type="journal article" date="2019" name="Commun. Biol.">
        <title>The bagworm genome reveals a unique fibroin gene that provides high tensile strength.</title>
        <authorList>
            <person name="Kono N."/>
            <person name="Nakamura H."/>
            <person name="Ohtoshi R."/>
            <person name="Tomita M."/>
            <person name="Numata K."/>
            <person name="Arakawa K."/>
        </authorList>
    </citation>
    <scope>NUCLEOTIDE SEQUENCE [LARGE SCALE GENOMIC DNA]</scope>
</reference>
<dbReference type="EMBL" id="BGZK01000061">
    <property type="protein sequence ID" value="GBP14108.1"/>
    <property type="molecule type" value="Genomic_DNA"/>
</dbReference>
<evidence type="ECO:0000256" key="1">
    <source>
        <dbReference type="SAM" id="MobiDB-lite"/>
    </source>
</evidence>
<feature type="region of interest" description="Disordered" evidence="1">
    <location>
        <begin position="26"/>
        <end position="52"/>
    </location>
</feature>
<keyword evidence="3" id="KW-1185">Reference proteome</keyword>
<proteinExistence type="predicted"/>
<comment type="caution">
    <text evidence="2">The sequence shown here is derived from an EMBL/GenBank/DDBJ whole genome shotgun (WGS) entry which is preliminary data.</text>
</comment>
<organism evidence="2 3">
    <name type="scientific">Eumeta variegata</name>
    <name type="common">Bagworm moth</name>
    <name type="synonym">Eumeta japonica</name>
    <dbReference type="NCBI Taxonomy" id="151549"/>
    <lineage>
        <taxon>Eukaryota</taxon>
        <taxon>Metazoa</taxon>
        <taxon>Ecdysozoa</taxon>
        <taxon>Arthropoda</taxon>
        <taxon>Hexapoda</taxon>
        <taxon>Insecta</taxon>
        <taxon>Pterygota</taxon>
        <taxon>Neoptera</taxon>
        <taxon>Endopterygota</taxon>
        <taxon>Lepidoptera</taxon>
        <taxon>Glossata</taxon>
        <taxon>Ditrysia</taxon>
        <taxon>Tineoidea</taxon>
        <taxon>Psychidae</taxon>
        <taxon>Oiketicinae</taxon>
        <taxon>Eumeta</taxon>
    </lineage>
</organism>
<dbReference type="AlphaFoldDB" id="A0A4C1TL49"/>